<name>A0ABQ5ICZ3_9ASTR</name>
<gene>
    <name evidence="2" type="ORF">Tco_1092771</name>
</gene>
<comment type="caution">
    <text evidence="2">The sequence shown here is derived from an EMBL/GenBank/DDBJ whole genome shotgun (WGS) entry which is preliminary data.</text>
</comment>
<dbReference type="EMBL" id="BQNB010020559">
    <property type="protein sequence ID" value="GJT97253.1"/>
    <property type="molecule type" value="Genomic_DNA"/>
</dbReference>
<protein>
    <recommendedName>
        <fullName evidence="4">Ubiquitin hydrolase</fullName>
    </recommendedName>
</protein>
<dbReference type="Proteomes" id="UP001151760">
    <property type="component" value="Unassembled WGS sequence"/>
</dbReference>
<reference evidence="2" key="1">
    <citation type="journal article" date="2022" name="Int. J. Mol. Sci.">
        <title>Draft Genome of Tanacetum Coccineum: Genomic Comparison of Closely Related Tanacetum-Family Plants.</title>
        <authorList>
            <person name="Yamashiro T."/>
            <person name="Shiraishi A."/>
            <person name="Nakayama K."/>
            <person name="Satake H."/>
        </authorList>
    </citation>
    <scope>NUCLEOTIDE SEQUENCE</scope>
</reference>
<sequence>MSHSKTQISVGLKVRSQIIDKSRKGVGFVSYNVVPPPHTGFFSPPKIDLSNSGLEEFQEPEFEGYRPKTSKSASEDISNEVRKSTDAPLVEKLVSDDKSEKKIIFPTVAKIEFVKSKQQKPVRKPVKYAKMYRSQKPRGNQKSQQLGNDFVMHNKACYVCGSFDHLQYTCKQKR</sequence>
<accession>A0ABQ5ICZ3</accession>
<evidence type="ECO:0000256" key="1">
    <source>
        <dbReference type="SAM" id="MobiDB-lite"/>
    </source>
</evidence>
<evidence type="ECO:0008006" key="4">
    <source>
        <dbReference type="Google" id="ProtNLM"/>
    </source>
</evidence>
<keyword evidence="3" id="KW-1185">Reference proteome</keyword>
<evidence type="ECO:0000313" key="2">
    <source>
        <dbReference type="EMBL" id="GJT97253.1"/>
    </source>
</evidence>
<reference evidence="2" key="2">
    <citation type="submission" date="2022-01" db="EMBL/GenBank/DDBJ databases">
        <authorList>
            <person name="Yamashiro T."/>
            <person name="Shiraishi A."/>
            <person name="Satake H."/>
            <person name="Nakayama K."/>
        </authorList>
    </citation>
    <scope>NUCLEOTIDE SEQUENCE</scope>
</reference>
<organism evidence="2 3">
    <name type="scientific">Tanacetum coccineum</name>
    <dbReference type="NCBI Taxonomy" id="301880"/>
    <lineage>
        <taxon>Eukaryota</taxon>
        <taxon>Viridiplantae</taxon>
        <taxon>Streptophyta</taxon>
        <taxon>Embryophyta</taxon>
        <taxon>Tracheophyta</taxon>
        <taxon>Spermatophyta</taxon>
        <taxon>Magnoliopsida</taxon>
        <taxon>eudicotyledons</taxon>
        <taxon>Gunneridae</taxon>
        <taxon>Pentapetalae</taxon>
        <taxon>asterids</taxon>
        <taxon>campanulids</taxon>
        <taxon>Asterales</taxon>
        <taxon>Asteraceae</taxon>
        <taxon>Asteroideae</taxon>
        <taxon>Anthemideae</taxon>
        <taxon>Anthemidinae</taxon>
        <taxon>Tanacetum</taxon>
    </lineage>
</organism>
<feature type="region of interest" description="Disordered" evidence="1">
    <location>
        <begin position="56"/>
        <end position="82"/>
    </location>
</feature>
<proteinExistence type="predicted"/>
<evidence type="ECO:0000313" key="3">
    <source>
        <dbReference type="Proteomes" id="UP001151760"/>
    </source>
</evidence>